<evidence type="ECO:0000313" key="5">
    <source>
        <dbReference type="Proteomes" id="UP000053237"/>
    </source>
</evidence>
<keyword evidence="1" id="KW-0694">RNA-binding</keyword>
<evidence type="ECO:0000256" key="1">
    <source>
        <dbReference type="ARBA" id="ARBA00022884"/>
    </source>
</evidence>
<feature type="compositionally biased region" description="Polar residues" evidence="2">
    <location>
        <begin position="596"/>
        <end position="616"/>
    </location>
</feature>
<gene>
    <name evidence="4" type="ORF">BN9_021210</name>
</gene>
<dbReference type="OrthoDB" id="417481at2759"/>
<dbReference type="GO" id="GO:0003723">
    <property type="term" value="F:RNA binding"/>
    <property type="evidence" value="ECO:0007669"/>
    <property type="project" value="UniProtKB-KW"/>
</dbReference>
<dbReference type="Gene3D" id="3.30.70.330">
    <property type="match status" value="1"/>
</dbReference>
<dbReference type="Pfam" id="PF04059">
    <property type="entry name" value="RRM_2"/>
    <property type="match status" value="1"/>
</dbReference>
<feature type="compositionally biased region" description="Basic and acidic residues" evidence="2">
    <location>
        <begin position="619"/>
        <end position="630"/>
    </location>
</feature>
<organism evidence="4 5">
    <name type="scientific">Albugo candida</name>
    <dbReference type="NCBI Taxonomy" id="65357"/>
    <lineage>
        <taxon>Eukaryota</taxon>
        <taxon>Sar</taxon>
        <taxon>Stramenopiles</taxon>
        <taxon>Oomycota</taxon>
        <taxon>Peronosporomycetes</taxon>
        <taxon>Albuginales</taxon>
        <taxon>Albuginaceae</taxon>
        <taxon>Albugo</taxon>
    </lineage>
</organism>
<accession>A0A024G462</accession>
<protein>
    <recommendedName>
        <fullName evidence="3">Mei2-like C-terminal RNA recognition motif domain-containing protein</fullName>
    </recommendedName>
</protein>
<comment type="caution">
    <text evidence="4">The sequence shown here is derived from an EMBL/GenBank/DDBJ whole genome shotgun (WGS) entry which is preliminary data.</text>
</comment>
<dbReference type="PANTHER" id="PTHR23189">
    <property type="entry name" value="RNA RECOGNITION MOTIF-CONTAINING"/>
    <property type="match status" value="1"/>
</dbReference>
<evidence type="ECO:0000313" key="4">
    <source>
        <dbReference type="EMBL" id="CCI41337.1"/>
    </source>
</evidence>
<dbReference type="SUPFAM" id="SSF54928">
    <property type="entry name" value="RNA-binding domain, RBD"/>
    <property type="match status" value="1"/>
</dbReference>
<dbReference type="EMBL" id="CAIX01000018">
    <property type="protein sequence ID" value="CCI41337.1"/>
    <property type="molecule type" value="Genomic_DNA"/>
</dbReference>
<dbReference type="InParanoid" id="A0A024G462"/>
<dbReference type="Proteomes" id="UP000053237">
    <property type="component" value="Unassembled WGS sequence"/>
</dbReference>
<name>A0A024G462_9STRA</name>
<dbReference type="AlphaFoldDB" id="A0A024G462"/>
<dbReference type="STRING" id="65357.A0A024G462"/>
<dbReference type="CDD" id="cd12531">
    <property type="entry name" value="RRM3_MEI2_like"/>
    <property type="match status" value="1"/>
</dbReference>
<keyword evidence="5" id="KW-1185">Reference proteome</keyword>
<dbReference type="InterPro" id="IPR012677">
    <property type="entry name" value="Nucleotide-bd_a/b_plait_sf"/>
</dbReference>
<dbReference type="InterPro" id="IPR035979">
    <property type="entry name" value="RBD_domain_sf"/>
</dbReference>
<proteinExistence type="predicted"/>
<evidence type="ECO:0000256" key="2">
    <source>
        <dbReference type="SAM" id="MobiDB-lite"/>
    </source>
</evidence>
<dbReference type="InterPro" id="IPR034454">
    <property type="entry name" value="MEI2-like_RRM3"/>
</dbReference>
<sequence length="1029" mass="115466">MAEGQFTFHDCDGKDNKKVDSSVCTPFATTAKHTRVTRLQENNASSENLFSESGVNSCAKENPQLWKFESVASSDKAFAAKSYHVDFIRRTRITEARIDLTGSIATDSNQDMHRFDAEEEFQGYTNQMEDYCCDSKLASRVANFAVSDQITQTSVNRGVRRDSTLLTARIPSWKVEAIPKVSFEKDVHDQKTGTSFLSEINNWNHSISQKQFKSSCDQFDLSWQHCSVLDGNVRIPTVTKSDTSQFTEQLTDAEKLITPLSSSFPLPPIASTPGIDDESCDLGNILPPPYSDRINASPTLPSQNTNPDNKYCTMKDYLKPSIWNTANASSEDSTNILDLAHSLASKIASHHIMLEAQDGFFATAILEYLVNSLNCFGDVARLRTEFSDQGLIFCTFYEIKTAIRAAKMWDNLGSMPSRMPPSKQPTSAIRDAFKKTKVHFSRPYEVIDERNSATVLVQLSNAKSLSHSLHEVGRVCSQFGEVTRIFSQPETTLCNSYIVEYNDARDVQNAVRNLNLSLHPTGSIVATRTASPLFDENKIIAFSAHLKKLRNSSSNCQDEVDTAPVPMKIVEILPTVADLQAPSAELLVTATQTNETTNCKGTTAPQTCPTNQASKSSPRRGDKLPAHEGEFEPAQRPQHTSIEAKSKICPLIESINQAQPTSACHGADYRRHENGYDLLSYPSHAAYSSMHSSLCHVDPRSVNKSTSAAYTNVQVLGNLQNRNASNGVNEFCLLIENVISGVDCRTTLMIRNIPNKYTQQMLLNEINRHHHGRYDFFYLPIDFKNKCNMGYAFLNFMEPSAIISFHQEFNQQKWSNFNSEKVCAISYARLQGKKAMIARFQNSSLLDKHESYRPLVFVSHGPNRGKPESFSTHIEQHGNLARHGQNAQIGLHMINHYQSQNAHYQRYYKDLTASSASCFCPYVALPQCQRESQNVLQKDAQDTFTFDYHSNQPYPYDAHHNFEHETHHPIQSSYELGYYQTQASNELPTLLYPTQSSSFHNSEQSLSASRFALNNQNAQARIAYNGVIF</sequence>
<evidence type="ECO:0000259" key="3">
    <source>
        <dbReference type="Pfam" id="PF04059"/>
    </source>
</evidence>
<dbReference type="InterPro" id="IPR007201">
    <property type="entry name" value="Mei2-like_Rrm_C"/>
</dbReference>
<feature type="domain" description="Mei2-like C-terminal RNA recognition motif" evidence="3">
    <location>
        <begin position="745"/>
        <end position="841"/>
    </location>
</feature>
<reference evidence="4 5" key="1">
    <citation type="submission" date="2012-05" db="EMBL/GenBank/DDBJ databases">
        <title>Recombination and specialization in a pathogen metapopulation.</title>
        <authorList>
            <person name="Gardiner A."/>
            <person name="Kemen E."/>
            <person name="Schultz-Larsen T."/>
            <person name="MacLean D."/>
            <person name="Van Oosterhout C."/>
            <person name="Jones J.D.G."/>
        </authorList>
    </citation>
    <scope>NUCLEOTIDE SEQUENCE [LARGE SCALE GENOMIC DNA]</scope>
    <source>
        <strain evidence="4 5">Ac Nc2</strain>
    </source>
</reference>
<feature type="region of interest" description="Disordered" evidence="2">
    <location>
        <begin position="596"/>
        <end position="642"/>
    </location>
</feature>